<evidence type="ECO:0000313" key="1">
    <source>
        <dbReference type="EMBL" id="GAH55273.1"/>
    </source>
</evidence>
<gene>
    <name evidence="1" type="ORF">S03H2_36361</name>
</gene>
<accession>X1ICG5</accession>
<feature type="non-terminal residue" evidence="1">
    <location>
        <position position="1"/>
    </location>
</feature>
<proteinExistence type="predicted"/>
<protein>
    <submittedName>
        <fullName evidence="1">Uncharacterized protein</fullName>
    </submittedName>
</protein>
<name>X1ICG5_9ZZZZ</name>
<sequence length="106" mass="11660">PEPVVLPADSKVVKCQRCGSTFDVDLNEARQYAAQGKKLFVNCAKCKFLLEITEMLPELKPEPALVATPVADKSTKPKCYVPGFYGECVSDLRSEERQCGDCSWSG</sequence>
<dbReference type="EMBL" id="BARU01022301">
    <property type="protein sequence ID" value="GAH55273.1"/>
    <property type="molecule type" value="Genomic_DNA"/>
</dbReference>
<comment type="caution">
    <text evidence="1">The sequence shown here is derived from an EMBL/GenBank/DDBJ whole genome shotgun (WGS) entry which is preliminary data.</text>
</comment>
<organism evidence="1">
    <name type="scientific">marine sediment metagenome</name>
    <dbReference type="NCBI Taxonomy" id="412755"/>
    <lineage>
        <taxon>unclassified sequences</taxon>
        <taxon>metagenomes</taxon>
        <taxon>ecological metagenomes</taxon>
    </lineage>
</organism>
<reference evidence="1" key="1">
    <citation type="journal article" date="2014" name="Front. Microbiol.">
        <title>High frequency of phylogenetically diverse reductive dehalogenase-homologous genes in deep subseafloor sedimentary metagenomes.</title>
        <authorList>
            <person name="Kawai M."/>
            <person name="Futagami T."/>
            <person name="Toyoda A."/>
            <person name="Takaki Y."/>
            <person name="Nishi S."/>
            <person name="Hori S."/>
            <person name="Arai W."/>
            <person name="Tsubouchi T."/>
            <person name="Morono Y."/>
            <person name="Uchiyama I."/>
            <person name="Ito T."/>
            <person name="Fujiyama A."/>
            <person name="Inagaki F."/>
            <person name="Takami H."/>
        </authorList>
    </citation>
    <scope>NUCLEOTIDE SEQUENCE</scope>
    <source>
        <strain evidence="1">Expedition CK06-06</strain>
    </source>
</reference>
<dbReference type="AlphaFoldDB" id="X1ICG5"/>